<dbReference type="Proteomes" id="UP001432027">
    <property type="component" value="Unassembled WGS sequence"/>
</dbReference>
<gene>
    <name evidence="2" type="ORF">PENTCL1PPCAC_24994</name>
</gene>
<dbReference type="EMBL" id="BTSX01000006">
    <property type="protein sequence ID" value="GMT02820.1"/>
    <property type="molecule type" value="Genomic_DNA"/>
</dbReference>
<name>A0AAV5U9D9_9BILA</name>
<comment type="caution">
    <text evidence="2">The sequence shown here is derived from an EMBL/GenBank/DDBJ whole genome shotgun (WGS) entry which is preliminary data.</text>
</comment>
<dbReference type="AlphaFoldDB" id="A0AAV5U9D9"/>
<proteinExistence type="predicted"/>
<sequence length="156" mass="16777">DSFLNKYLSVTNLEAHYKHFSQACTIKVTSGESVDDWKEGTTVPRRYRISSDGRDYRSIGAHLPTRATVQSCWQSGQRLFCFTHCDMQQLWKECEHSPHTTTHSAEPAAAAADEEEEEEGMETGGGGGEAVARAAVLALCGAAGVGSLSGPRVASA</sequence>
<feature type="region of interest" description="Disordered" evidence="1">
    <location>
        <begin position="98"/>
        <end position="128"/>
    </location>
</feature>
<feature type="non-terminal residue" evidence="2">
    <location>
        <position position="1"/>
    </location>
</feature>
<organism evidence="2 3">
    <name type="scientific">Pristionchus entomophagus</name>
    <dbReference type="NCBI Taxonomy" id="358040"/>
    <lineage>
        <taxon>Eukaryota</taxon>
        <taxon>Metazoa</taxon>
        <taxon>Ecdysozoa</taxon>
        <taxon>Nematoda</taxon>
        <taxon>Chromadorea</taxon>
        <taxon>Rhabditida</taxon>
        <taxon>Rhabditina</taxon>
        <taxon>Diplogasteromorpha</taxon>
        <taxon>Diplogasteroidea</taxon>
        <taxon>Neodiplogasteridae</taxon>
        <taxon>Pristionchus</taxon>
    </lineage>
</organism>
<accession>A0AAV5U9D9</accession>
<evidence type="ECO:0000256" key="1">
    <source>
        <dbReference type="SAM" id="MobiDB-lite"/>
    </source>
</evidence>
<protein>
    <submittedName>
        <fullName evidence="2">Uncharacterized protein</fullName>
    </submittedName>
</protein>
<reference evidence="2" key="1">
    <citation type="submission" date="2023-10" db="EMBL/GenBank/DDBJ databases">
        <title>Genome assembly of Pristionchus species.</title>
        <authorList>
            <person name="Yoshida K."/>
            <person name="Sommer R.J."/>
        </authorList>
    </citation>
    <scope>NUCLEOTIDE SEQUENCE</scope>
    <source>
        <strain evidence="2">RS0144</strain>
    </source>
</reference>
<keyword evidence="3" id="KW-1185">Reference proteome</keyword>
<evidence type="ECO:0000313" key="3">
    <source>
        <dbReference type="Proteomes" id="UP001432027"/>
    </source>
</evidence>
<evidence type="ECO:0000313" key="2">
    <source>
        <dbReference type="EMBL" id="GMT02820.1"/>
    </source>
</evidence>
<feature type="compositionally biased region" description="Acidic residues" evidence="1">
    <location>
        <begin position="112"/>
        <end position="121"/>
    </location>
</feature>